<dbReference type="Proteomes" id="UP000785679">
    <property type="component" value="Unassembled WGS sequence"/>
</dbReference>
<dbReference type="EMBL" id="RRYP01009173">
    <property type="protein sequence ID" value="TNV79248.1"/>
    <property type="molecule type" value="Genomic_DNA"/>
</dbReference>
<keyword evidence="2" id="KW-1185">Reference proteome</keyword>
<gene>
    <name evidence="1" type="ORF">FGO68_gene7158</name>
</gene>
<proteinExistence type="predicted"/>
<sequence>MSISQLISSLIVFLSIFLSLSSSSNVSFIFCLYFLSSLFSKECLLYKKRAILRRPNIVMQPPILVRPPKQVTAVMVTTWKGLLSLLYLISMRKALSSPYPLQLSTQQGKPAGNQKLLQFLYWSLGIPSCHRLVKFLNKNGLICVLQKLPKGSSSDVNGFFSILSPVNSMLLPLYKRYSLLLEQTKGSPIQTKSRRKYCELVMKIYQQWGEVRSMQQKRASACSSQIIVMLMGLSGTSSGMQQVRLAWKSEQSSGSFIKSQKSQAFTLNLRSVFSRKPVSVSPSRLMSYSSQTSLACTVV</sequence>
<dbReference type="AlphaFoldDB" id="A0A8J8T2P2"/>
<organism evidence="1 2">
    <name type="scientific">Halteria grandinella</name>
    <dbReference type="NCBI Taxonomy" id="5974"/>
    <lineage>
        <taxon>Eukaryota</taxon>
        <taxon>Sar</taxon>
        <taxon>Alveolata</taxon>
        <taxon>Ciliophora</taxon>
        <taxon>Intramacronucleata</taxon>
        <taxon>Spirotrichea</taxon>
        <taxon>Stichotrichia</taxon>
        <taxon>Sporadotrichida</taxon>
        <taxon>Halteriidae</taxon>
        <taxon>Halteria</taxon>
    </lineage>
</organism>
<name>A0A8J8T2P2_HALGN</name>
<reference evidence="1" key="1">
    <citation type="submission" date="2019-06" db="EMBL/GenBank/DDBJ databases">
        <authorList>
            <person name="Zheng W."/>
        </authorList>
    </citation>
    <scope>NUCLEOTIDE SEQUENCE</scope>
    <source>
        <strain evidence="1">QDHG01</strain>
    </source>
</reference>
<evidence type="ECO:0000313" key="2">
    <source>
        <dbReference type="Proteomes" id="UP000785679"/>
    </source>
</evidence>
<protein>
    <submittedName>
        <fullName evidence="1">Uncharacterized protein</fullName>
    </submittedName>
</protein>
<comment type="caution">
    <text evidence="1">The sequence shown here is derived from an EMBL/GenBank/DDBJ whole genome shotgun (WGS) entry which is preliminary data.</text>
</comment>
<evidence type="ECO:0000313" key="1">
    <source>
        <dbReference type="EMBL" id="TNV79248.1"/>
    </source>
</evidence>
<accession>A0A8J8T2P2</accession>